<proteinExistence type="predicted"/>
<feature type="compositionally biased region" description="Polar residues" evidence="1">
    <location>
        <begin position="1"/>
        <end position="10"/>
    </location>
</feature>
<dbReference type="EMBL" id="JACVVK020000172">
    <property type="protein sequence ID" value="KAK7486873.1"/>
    <property type="molecule type" value="Genomic_DNA"/>
</dbReference>
<sequence length="185" mass="19604">DSAQRCSQGTAEEVCDDPNSHAIQLTGAAGPRKGDSQFQTRFNGQEFQPGAEPADFEITERLVSNKSQTGSPETPPDITITTLPKLSTPLCAICPQSGVIGCECGPPFPSPHQRVTHTFAFTTMCHSEASAITGPREQLFVILTDTQADLLALCQDAVIANTHPAAALKPTLLLAEIFPAAHLPV</sequence>
<evidence type="ECO:0000313" key="3">
    <source>
        <dbReference type="Proteomes" id="UP001519460"/>
    </source>
</evidence>
<dbReference type="AlphaFoldDB" id="A0ABD0KIR4"/>
<feature type="region of interest" description="Disordered" evidence="1">
    <location>
        <begin position="1"/>
        <end position="53"/>
    </location>
</feature>
<feature type="compositionally biased region" description="Polar residues" evidence="1">
    <location>
        <begin position="36"/>
        <end position="46"/>
    </location>
</feature>
<evidence type="ECO:0000256" key="1">
    <source>
        <dbReference type="SAM" id="MobiDB-lite"/>
    </source>
</evidence>
<gene>
    <name evidence="2" type="ORF">BaRGS_00021844</name>
</gene>
<comment type="caution">
    <text evidence="2">The sequence shown here is derived from an EMBL/GenBank/DDBJ whole genome shotgun (WGS) entry which is preliminary data.</text>
</comment>
<feature type="non-terminal residue" evidence="2">
    <location>
        <position position="185"/>
    </location>
</feature>
<organism evidence="2 3">
    <name type="scientific">Batillaria attramentaria</name>
    <dbReference type="NCBI Taxonomy" id="370345"/>
    <lineage>
        <taxon>Eukaryota</taxon>
        <taxon>Metazoa</taxon>
        <taxon>Spiralia</taxon>
        <taxon>Lophotrochozoa</taxon>
        <taxon>Mollusca</taxon>
        <taxon>Gastropoda</taxon>
        <taxon>Caenogastropoda</taxon>
        <taxon>Sorbeoconcha</taxon>
        <taxon>Cerithioidea</taxon>
        <taxon>Batillariidae</taxon>
        <taxon>Batillaria</taxon>
    </lineage>
</organism>
<dbReference type="Proteomes" id="UP001519460">
    <property type="component" value="Unassembled WGS sequence"/>
</dbReference>
<feature type="non-terminal residue" evidence="2">
    <location>
        <position position="1"/>
    </location>
</feature>
<accession>A0ABD0KIR4</accession>
<protein>
    <submittedName>
        <fullName evidence="2">Uncharacterized protein</fullName>
    </submittedName>
</protein>
<evidence type="ECO:0000313" key="2">
    <source>
        <dbReference type="EMBL" id="KAK7486873.1"/>
    </source>
</evidence>
<name>A0ABD0KIR4_9CAEN</name>
<keyword evidence="3" id="KW-1185">Reference proteome</keyword>
<reference evidence="2 3" key="1">
    <citation type="journal article" date="2023" name="Sci. Data">
        <title>Genome assembly of the Korean intertidal mud-creeper Batillaria attramentaria.</title>
        <authorList>
            <person name="Patra A.K."/>
            <person name="Ho P.T."/>
            <person name="Jun S."/>
            <person name="Lee S.J."/>
            <person name="Kim Y."/>
            <person name="Won Y.J."/>
        </authorList>
    </citation>
    <scope>NUCLEOTIDE SEQUENCE [LARGE SCALE GENOMIC DNA]</scope>
    <source>
        <strain evidence="2">Wonlab-2016</strain>
    </source>
</reference>